<dbReference type="PROSITE" id="PS50020">
    <property type="entry name" value="WW_DOMAIN_2"/>
    <property type="match status" value="1"/>
</dbReference>
<dbReference type="EMBL" id="CAXLJL010000267">
    <property type="protein sequence ID" value="CAL5135721.1"/>
    <property type="molecule type" value="Genomic_DNA"/>
</dbReference>
<evidence type="ECO:0000256" key="7">
    <source>
        <dbReference type="SAM" id="MobiDB-lite"/>
    </source>
</evidence>
<feature type="region of interest" description="Disordered" evidence="7">
    <location>
        <begin position="255"/>
        <end position="282"/>
    </location>
</feature>
<feature type="domain" description="WW" evidence="8">
    <location>
        <begin position="132"/>
        <end position="159"/>
    </location>
</feature>
<feature type="domain" description="Matrin-type" evidence="9">
    <location>
        <begin position="11"/>
        <end position="42"/>
    </location>
</feature>
<comment type="caution">
    <text evidence="10">The sequence shown here is derived from an EMBL/GenBank/DDBJ whole genome shotgun (WGS) entry which is preliminary data.</text>
</comment>
<name>A0AAV2THD4_CALDB</name>
<feature type="compositionally biased region" description="Polar residues" evidence="7">
    <location>
        <begin position="100"/>
        <end position="110"/>
    </location>
</feature>
<evidence type="ECO:0000256" key="5">
    <source>
        <dbReference type="ARBA" id="ARBA00023242"/>
    </source>
</evidence>
<keyword evidence="2" id="KW-0479">Metal-binding</keyword>
<dbReference type="Proteomes" id="UP001497525">
    <property type="component" value="Unassembled WGS sequence"/>
</dbReference>
<keyword evidence="6" id="KW-0175">Coiled coil</keyword>
<dbReference type="PROSITE" id="PS50171">
    <property type="entry name" value="ZF_MATRIN"/>
    <property type="match status" value="1"/>
</dbReference>
<dbReference type="PANTHER" id="PTHR13173:SF10">
    <property type="entry name" value="WW DOMAIN-BINDING PROTEIN 4"/>
    <property type="match status" value="1"/>
</dbReference>
<dbReference type="InterPro" id="IPR036236">
    <property type="entry name" value="Znf_C2H2_sf"/>
</dbReference>
<sequence>MADYWKSNPRKYCEVCKCWMADNKISVQNHESGLRHKGNVEKKMNELQRNNKNAELEKQKLQENIQKINDSAFVGMMKDLARDPSLAKRYGVVLTDELQKQVSEQSNQPNIKRESKKSTEKSAAPKHPVCEWRESTAPDGRKYYWNVNTLATQWTRPEGVVAEEVVSVKEEKNRLQQFVFNRLVELSESGAEGATAAVCQAFNAASEPDEKGSSVASSGENEGFKNESLSKEAMKFEGPKMDLLGQWVPVEDVPPPKLPKLDLPGEKKGRMKSKDGAFSEVEQEKEQKIAVLTHLEETNEACIREAKHLEVVEKCLPSGALSKPLSHSAPEVDNDSTVRSAPRLVFRKGRGSSINRSFRAHTNDD</sequence>
<keyword evidence="3" id="KW-0863">Zinc-finger</keyword>
<evidence type="ECO:0000256" key="3">
    <source>
        <dbReference type="ARBA" id="ARBA00022771"/>
    </source>
</evidence>
<gene>
    <name evidence="10" type="ORF">CDAUBV1_LOCUS9840</name>
</gene>
<keyword evidence="5" id="KW-0539">Nucleus</keyword>
<evidence type="ECO:0000256" key="4">
    <source>
        <dbReference type="ARBA" id="ARBA00022833"/>
    </source>
</evidence>
<dbReference type="GO" id="GO:0000398">
    <property type="term" value="P:mRNA splicing, via spliceosome"/>
    <property type="evidence" value="ECO:0007669"/>
    <property type="project" value="InterPro"/>
</dbReference>
<dbReference type="CDD" id="cd00201">
    <property type="entry name" value="WW"/>
    <property type="match status" value="1"/>
</dbReference>
<evidence type="ECO:0000313" key="11">
    <source>
        <dbReference type="Proteomes" id="UP001497525"/>
    </source>
</evidence>
<protein>
    <recommendedName>
        <fullName evidence="12">WW domain-binding protein 4</fullName>
    </recommendedName>
</protein>
<evidence type="ECO:0000256" key="6">
    <source>
        <dbReference type="SAM" id="Coils"/>
    </source>
</evidence>
<proteinExistence type="predicted"/>
<evidence type="ECO:0008006" key="12">
    <source>
        <dbReference type="Google" id="ProtNLM"/>
    </source>
</evidence>
<organism evidence="10 11">
    <name type="scientific">Calicophoron daubneyi</name>
    <name type="common">Rumen fluke</name>
    <name type="synonym">Paramphistomum daubneyi</name>
    <dbReference type="NCBI Taxonomy" id="300641"/>
    <lineage>
        <taxon>Eukaryota</taxon>
        <taxon>Metazoa</taxon>
        <taxon>Spiralia</taxon>
        <taxon>Lophotrochozoa</taxon>
        <taxon>Platyhelminthes</taxon>
        <taxon>Trematoda</taxon>
        <taxon>Digenea</taxon>
        <taxon>Plagiorchiida</taxon>
        <taxon>Pronocephalata</taxon>
        <taxon>Paramphistomoidea</taxon>
        <taxon>Paramphistomidae</taxon>
        <taxon>Calicophoron</taxon>
    </lineage>
</organism>
<comment type="subcellular location">
    <subcellularLocation>
        <location evidence="1">Nucleus</location>
    </subcellularLocation>
</comment>
<feature type="region of interest" description="Disordered" evidence="7">
    <location>
        <begin position="99"/>
        <end position="130"/>
    </location>
</feature>
<accession>A0AAV2THD4</accession>
<dbReference type="GO" id="GO:0008270">
    <property type="term" value="F:zinc ion binding"/>
    <property type="evidence" value="ECO:0007669"/>
    <property type="project" value="UniProtKB-KW"/>
</dbReference>
<dbReference type="SMART" id="SM00451">
    <property type="entry name" value="ZnF_U1"/>
    <property type="match status" value="1"/>
</dbReference>
<dbReference type="AlphaFoldDB" id="A0AAV2THD4"/>
<evidence type="ECO:0000313" key="10">
    <source>
        <dbReference type="EMBL" id="CAL5135721.1"/>
    </source>
</evidence>
<dbReference type="SUPFAM" id="SSF57667">
    <property type="entry name" value="beta-beta-alpha zinc fingers"/>
    <property type="match status" value="1"/>
</dbReference>
<feature type="compositionally biased region" description="Basic and acidic residues" evidence="7">
    <location>
        <begin position="259"/>
        <end position="282"/>
    </location>
</feature>
<dbReference type="Gene3D" id="2.20.70.10">
    <property type="match status" value="1"/>
</dbReference>
<feature type="region of interest" description="Disordered" evidence="7">
    <location>
        <begin position="319"/>
        <end position="365"/>
    </location>
</feature>
<dbReference type="Gene3D" id="3.30.160.60">
    <property type="entry name" value="Classic Zinc Finger"/>
    <property type="match status" value="1"/>
</dbReference>
<dbReference type="PROSITE" id="PS01159">
    <property type="entry name" value="WW_DOMAIN_1"/>
    <property type="match status" value="1"/>
</dbReference>
<feature type="coiled-coil region" evidence="6">
    <location>
        <begin position="37"/>
        <end position="71"/>
    </location>
</feature>
<dbReference type="InterPro" id="IPR013085">
    <property type="entry name" value="U1-CZ_Znf_C2H2"/>
</dbReference>
<dbReference type="InterPro" id="IPR040023">
    <property type="entry name" value="WBP4"/>
</dbReference>
<dbReference type="InterPro" id="IPR003604">
    <property type="entry name" value="Matrin/U1-like-C_Znf_C2H2"/>
</dbReference>
<dbReference type="SMART" id="SM00456">
    <property type="entry name" value="WW"/>
    <property type="match status" value="1"/>
</dbReference>
<dbReference type="SUPFAM" id="SSF51045">
    <property type="entry name" value="WW domain"/>
    <property type="match status" value="1"/>
</dbReference>
<dbReference type="InterPro" id="IPR036020">
    <property type="entry name" value="WW_dom_sf"/>
</dbReference>
<dbReference type="PANTHER" id="PTHR13173">
    <property type="entry name" value="WW DOMAIN BINDING PROTEIN 4"/>
    <property type="match status" value="1"/>
</dbReference>
<dbReference type="Pfam" id="PF06220">
    <property type="entry name" value="zf-U1"/>
    <property type="match status" value="1"/>
</dbReference>
<dbReference type="GO" id="GO:0003723">
    <property type="term" value="F:RNA binding"/>
    <property type="evidence" value="ECO:0007669"/>
    <property type="project" value="TreeGrafter"/>
</dbReference>
<dbReference type="GO" id="GO:0071011">
    <property type="term" value="C:precatalytic spliceosome"/>
    <property type="evidence" value="ECO:0007669"/>
    <property type="project" value="TreeGrafter"/>
</dbReference>
<evidence type="ECO:0000256" key="2">
    <source>
        <dbReference type="ARBA" id="ARBA00022723"/>
    </source>
</evidence>
<evidence type="ECO:0000256" key="1">
    <source>
        <dbReference type="ARBA" id="ARBA00004123"/>
    </source>
</evidence>
<dbReference type="InterPro" id="IPR001202">
    <property type="entry name" value="WW_dom"/>
</dbReference>
<evidence type="ECO:0000259" key="9">
    <source>
        <dbReference type="PROSITE" id="PS50171"/>
    </source>
</evidence>
<dbReference type="Pfam" id="PF00397">
    <property type="entry name" value="WW"/>
    <property type="match status" value="1"/>
</dbReference>
<keyword evidence="4" id="KW-0862">Zinc</keyword>
<reference evidence="10" key="1">
    <citation type="submission" date="2024-06" db="EMBL/GenBank/DDBJ databases">
        <authorList>
            <person name="Liu X."/>
            <person name="Lenzi L."/>
            <person name="Haldenby T S."/>
            <person name="Uol C."/>
        </authorList>
    </citation>
    <scope>NUCLEOTIDE SEQUENCE</scope>
</reference>
<feature type="region of interest" description="Disordered" evidence="7">
    <location>
        <begin position="207"/>
        <end position="227"/>
    </location>
</feature>
<evidence type="ECO:0000259" key="8">
    <source>
        <dbReference type="PROSITE" id="PS50020"/>
    </source>
</evidence>
<feature type="compositionally biased region" description="Basic and acidic residues" evidence="7">
    <location>
        <begin position="111"/>
        <end position="120"/>
    </location>
</feature>
<dbReference type="InterPro" id="IPR000690">
    <property type="entry name" value="Matrin/U1-C_Znf_C2H2"/>
</dbReference>